<feature type="domain" description="Radical SAM core" evidence="7">
    <location>
        <begin position="31"/>
        <end position="263"/>
    </location>
</feature>
<evidence type="ECO:0000256" key="4">
    <source>
        <dbReference type="ARBA" id="ARBA00022723"/>
    </source>
</evidence>
<keyword evidence="4" id="KW-0479">Metal-binding</keyword>
<dbReference type="Pfam" id="PF13186">
    <property type="entry name" value="SPASM"/>
    <property type="match status" value="1"/>
</dbReference>
<dbReference type="InterPro" id="IPR007197">
    <property type="entry name" value="rSAM"/>
</dbReference>
<dbReference type="SUPFAM" id="SSF102114">
    <property type="entry name" value="Radical SAM enzymes"/>
    <property type="match status" value="1"/>
</dbReference>
<dbReference type="Gene3D" id="3.20.20.70">
    <property type="entry name" value="Aldolase class I"/>
    <property type="match status" value="1"/>
</dbReference>
<dbReference type="GO" id="GO:0003824">
    <property type="term" value="F:catalytic activity"/>
    <property type="evidence" value="ECO:0007669"/>
    <property type="project" value="InterPro"/>
</dbReference>
<gene>
    <name evidence="8" type="ORF">THII_1713</name>
</gene>
<dbReference type="PROSITE" id="PS51918">
    <property type="entry name" value="RADICAL_SAM"/>
    <property type="match status" value="1"/>
</dbReference>
<dbReference type="PANTHER" id="PTHR11228">
    <property type="entry name" value="RADICAL SAM DOMAIN PROTEIN"/>
    <property type="match status" value="1"/>
</dbReference>
<protein>
    <submittedName>
        <fullName evidence="8">Radical SAM protein</fullName>
    </submittedName>
</protein>
<comment type="cofactor">
    <cofactor evidence="1">
        <name>[4Fe-4S] cluster</name>
        <dbReference type="ChEBI" id="CHEBI:49883"/>
    </cofactor>
</comment>
<dbReference type="InterPro" id="IPR050377">
    <property type="entry name" value="Radical_SAM_PqqE_MftC-like"/>
</dbReference>
<dbReference type="STRING" id="40754.THII_1713"/>
<keyword evidence="6" id="KW-0411">Iron-sulfur</keyword>
<dbReference type="InterPro" id="IPR058240">
    <property type="entry name" value="rSAM_sf"/>
</dbReference>
<dbReference type="SFLD" id="SFLDG01387">
    <property type="entry name" value="BtrN-like_SPASM_domain_contain"/>
    <property type="match status" value="1"/>
</dbReference>
<dbReference type="AlphaFoldDB" id="A0A090ALK5"/>
<dbReference type="HOGENOM" id="CLU_731456_0_0_6"/>
<dbReference type="EMBL" id="AP014633">
    <property type="protein sequence ID" value="BAP56010.1"/>
    <property type="molecule type" value="Genomic_DNA"/>
</dbReference>
<evidence type="ECO:0000313" key="8">
    <source>
        <dbReference type="EMBL" id="BAP56010.1"/>
    </source>
</evidence>
<evidence type="ECO:0000256" key="3">
    <source>
        <dbReference type="ARBA" id="ARBA00022691"/>
    </source>
</evidence>
<keyword evidence="2" id="KW-0004">4Fe-4S</keyword>
<dbReference type="OrthoDB" id="9810775at2"/>
<evidence type="ECO:0000256" key="2">
    <source>
        <dbReference type="ARBA" id="ARBA00022485"/>
    </source>
</evidence>
<dbReference type="GO" id="GO:0051536">
    <property type="term" value="F:iron-sulfur cluster binding"/>
    <property type="evidence" value="ECO:0007669"/>
    <property type="project" value="UniProtKB-KW"/>
</dbReference>
<dbReference type="CDD" id="cd01335">
    <property type="entry name" value="Radical_SAM"/>
    <property type="match status" value="1"/>
</dbReference>
<dbReference type="InterPro" id="IPR034391">
    <property type="entry name" value="AdoMet-like_SPASM_containing"/>
</dbReference>
<dbReference type="SFLD" id="SFLDG01067">
    <property type="entry name" value="SPASM/twitch_domain_containing"/>
    <property type="match status" value="1"/>
</dbReference>
<evidence type="ECO:0000256" key="5">
    <source>
        <dbReference type="ARBA" id="ARBA00023004"/>
    </source>
</evidence>
<dbReference type="CDD" id="cd21109">
    <property type="entry name" value="SPASM"/>
    <property type="match status" value="1"/>
</dbReference>
<dbReference type="PANTHER" id="PTHR11228:SF7">
    <property type="entry name" value="PQQA PEPTIDE CYCLASE"/>
    <property type="match status" value="1"/>
</dbReference>
<keyword evidence="9" id="KW-1185">Reference proteome</keyword>
<dbReference type="InterPro" id="IPR023885">
    <property type="entry name" value="4Fe4S-binding_SPASM_dom"/>
</dbReference>
<name>A0A090ALK5_9GAMM</name>
<dbReference type="KEGG" id="tig:THII_1713"/>
<dbReference type="Pfam" id="PF04055">
    <property type="entry name" value="Radical_SAM"/>
    <property type="match status" value="1"/>
</dbReference>
<dbReference type="InterPro" id="IPR013785">
    <property type="entry name" value="Aldolase_TIM"/>
</dbReference>
<evidence type="ECO:0000259" key="7">
    <source>
        <dbReference type="PROSITE" id="PS51918"/>
    </source>
</evidence>
<accession>A0A090ALK5</accession>
<dbReference type="Proteomes" id="UP000031623">
    <property type="component" value="Chromosome"/>
</dbReference>
<keyword evidence="5" id="KW-0408">Iron</keyword>
<sequence length="378" mass="44131">MFAKVIYRNIYNTIKSRRLRVMALKSMQLLGLPTYRINIDTINTCNLRCIMCYMSLEEMHQAKSEIMPIELFESIAKQTFHQTRFLELSCGFEPFMNKKFLDYVRIARKLCPGHISICTNGLLMKEQTVYEIFSENLLDEIIISIDGITEFTYNNIRVNGSFSKLLSVLNSIKKQKETSQKNIIVRINYTMMKSNIEELKDIYDFVKNYQIDVLQLRHAKLTLPFAHLYNETLFFHQELYDFTIKTIRTQFEQDKSKTLIYPPLFAESNNKTSVANKANCAYAFFNFIISSNGNVNMCSIGKIGNFHQQSFQEMLESPAVKQIHQQLLKGDYQELCKECYIVSDIGDIQHKSTFIQEKLVPDRLRELKITIENKPIAP</sequence>
<keyword evidence="3" id="KW-0949">S-adenosyl-L-methionine</keyword>
<reference evidence="8 9" key="1">
    <citation type="journal article" date="2014" name="ISME J.">
        <title>Ecophysiology of Thioploca ingrica as revealed by the complete genome sequence supplemented with proteomic evidence.</title>
        <authorList>
            <person name="Kojima H."/>
            <person name="Ogura Y."/>
            <person name="Yamamoto N."/>
            <person name="Togashi T."/>
            <person name="Mori H."/>
            <person name="Watanabe T."/>
            <person name="Nemoto F."/>
            <person name="Kurokawa K."/>
            <person name="Hayashi T."/>
            <person name="Fukui M."/>
        </authorList>
    </citation>
    <scope>NUCLEOTIDE SEQUENCE [LARGE SCALE GENOMIC DNA]</scope>
</reference>
<dbReference type="GO" id="GO:0046872">
    <property type="term" value="F:metal ion binding"/>
    <property type="evidence" value="ECO:0007669"/>
    <property type="project" value="UniProtKB-KW"/>
</dbReference>
<evidence type="ECO:0000256" key="6">
    <source>
        <dbReference type="ARBA" id="ARBA00023014"/>
    </source>
</evidence>
<dbReference type="SFLD" id="SFLDS00029">
    <property type="entry name" value="Radical_SAM"/>
    <property type="match status" value="1"/>
</dbReference>
<evidence type="ECO:0000313" key="9">
    <source>
        <dbReference type="Proteomes" id="UP000031623"/>
    </source>
</evidence>
<evidence type="ECO:0000256" key="1">
    <source>
        <dbReference type="ARBA" id="ARBA00001966"/>
    </source>
</evidence>
<organism evidence="8 9">
    <name type="scientific">Thioploca ingrica</name>
    <dbReference type="NCBI Taxonomy" id="40754"/>
    <lineage>
        <taxon>Bacteria</taxon>
        <taxon>Pseudomonadati</taxon>
        <taxon>Pseudomonadota</taxon>
        <taxon>Gammaproteobacteria</taxon>
        <taxon>Thiotrichales</taxon>
        <taxon>Thiotrichaceae</taxon>
        <taxon>Thioploca</taxon>
    </lineage>
</organism>
<proteinExistence type="predicted"/>